<evidence type="ECO:0000256" key="2">
    <source>
        <dbReference type="ARBA" id="ARBA00022729"/>
    </source>
</evidence>
<evidence type="ECO:0000313" key="5">
    <source>
        <dbReference type="Proteomes" id="UP000325255"/>
    </source>
</evidence>
<dbReference type="EMBL" id="VWPK01000010">
    <property type="protein sequence ID" value="KAA5612783.1"/>
    <property type="molecule type" value="Genomic_DNA"/>
</dbReference>
<evidence type="ECO:0000256" key="1">
    <source>
        <dbReference type="ARBA" id="ARBA00010013"/>
    </source>
</evidence>
<protein>
    <submittedName>
        <fullName evidence="4">Uncharacterized protein</fullName>
    </submittedName>
</protein>
<dbReference type="RefSeq" id="WP_150040316.1">
    <property type="nucleotide sequence ID" value="NZ_OW485601.1"/>
</dbReference>
<organism evidence="4 5">
    <name type="scientific">Rhodovastum atsumiense</name>
    <dbReference type="NCBI Taxonomy" id="504468"/>
    <lineage>
        <taxon>Bacteria</taxon>
        <taxon>Pseudomonadati</taxon>
        <taxon>Pseudomonadota</taxon>
        <taxon>Alphaproteobacteria</taxon>
        <taxon>Acetobacterales</taxon>
        <taxon>Acetobacteraceae</taxon>
        <taxon>Rhodovastum</taxon>
    </lineage>
</organism>
<comment type="similarity">
    <text evidence="1">Belongs to the UPF0423 family.</text>
</comment>
<dbReference type="InterPro" id="IPR038482">
    <property type="entry name" value="Tp34-type_sf"/>
</dbReference>
<keyword evidence="2 3" id="KW-0732">Signal</keyword>
<evidence type="ECO:0000256" key="3">
    <source>
        <dbReference type="SAM" id="SignalP"/>
    </source>
</evidence>
<dbReference type="Pfam" id="PF10634">
    <property type="entry name" value="Iron_transport"/>
    <property type="match status" value="1"/>
</dbReference>
<proteinExistence type="inferred from homology"/>
<reference evidence="4 5" key="1">
    <citation type="submission" date="2019-09" db="EMBL/GenBank/DDBJ databases">
        <title>Genome sequence of Rhodovastum atsumiense, a diverse member of the Acetobacteraceae family of non-sulfur purple photosynthetic bacteria.</title>
        <authorList>
            <person name="Meyer T."/>
            <person name="Kyndt J."/>
        </authorList>
    </citation>
    <scope>NUCLEOTIDE SEQUENCE [LARGE SCALE GENOMIC DNA]</scope>
    <source>
        <strain evidence="4 5">DSM 21279</strain>
    </source>
</reference>
<feature type="chain" id="PRO_5024288975" evidence="3">
    <location>
        <begin position="27"/>
        <end position="185"/>
    </location>
</feature>
<evidence type="ECO:0000313" key="4">
    <source>
        <dbReference type="EMBL" id="KAA5612783.1"/>
    </source>
</evidence>
<feature type="signal peptide" evidence="3">
    <location>
        <begin position="1"/>
        <end position="26"/>
    </location>
</feature>
<dbReference type="InterPro" id="IPR018470">
    <property type="entry name" value="Metal-bd_Tp34-typ"/>
</dbReference>
<dbReference type="AlphaFoldDB" id="A0A5M6IWU1"/>
<dbReference type="PIRSF" id="PIRSF017018">
    <property type="entry name" value="Tp34"/>
    <property type="match status" value="1"/>
</dbReference>
<dbReference type="OrthoDB" id="1495621at2"/>
<accession>A0A5M6IWU1</accession>
<gene>
    <name evidence="4" type="ORF">F1189_08590</name>
</gene>
<keyword evidence="5" id="KW-1185">Reference proteome</keyword>
<comment type="caution">
    <text evidence="4">The sequence shown here is derived from an EMBL/GenBank/DDBJ whole genome shotgun (WGS) entry which is preliminary data.</text>
</comment>
<name>A0A5M6IWU1_9PROT</name>
<sequence length="185" mass="20612">MRFFLQMMRSLFICCLIVLAASQGNATQMKLNDGHTVKRNGMVIAADYIQPVTLDRGAASSETADIYFQLYINAMANNPLGFFRQSWIPYLGVTYKLSRPDSNWQAVGRLEPAIANYGPHYGANVKLNGVGTYQVVVRVTPPEEGVYRHISRETGVTWWEPFEISWTFTYLGIGKRGAIGGSGGY</sequence>
<dbReference type="Proteomes" id="UP000325255">
    <property type="component" value="Unassembled WGS sequence"/>
</dbReference>
<dbReference type="Gene3D" id="2.60.40.2480">
    <property type="entry name" value="Periplasmic metal-binding protein Tp34-type"/>
    <property type="match status" value="1"/>
</dbReference>